<keyword evidence="2" id="KW-1185">Reference proteome</keyword>
<dbReference type="AlphaFoldDB" id="A0A927H2B1"/>
<evidence type="ECO:0008006" key="3">
    <source>
        <dbReference type="Google" id="ProtNLM"/>
    </source>
</evidence>
<dbReference type="InterPro" id="IPR011050">
    <property type="entry name" value="Pectin_lyase_fold/virulence"/>
</dbReference>
<dbReference type="EMBL" id="JACXJA010000045">
    <property type="protein sequence ID" value="MBD2865640.1"/>
    <property type="molecule type" value="Genomic_DNA"/>
</dbReference>
<dbReference type="Proteomes" id="UP000639396">
    <property type="component" value="Unassembled WGS sequence"/>
</dbReference>
<reference evidence="1" key="1">
    <citation type="submission" date="2020-09" db="EMBL/GenBank/DDBJ databases">
        <title>A novel bacterium of genus Paenibacillus, isolated from South China Sea.</title>
        <authorList>
            <person name="Huang H."/>
            <person name="Mo K."/>
            <person name="Hu Y."/>
        </authorList>
    </citation>
    <scope>NUCLEOTIDE SEQUENCE</scope>
    <source>
        <strain evidence="1">IB182363</strain>
    </source>
</reference>
<proteinExistence type="predicted"/>
<dbReference type="RefSeq" id="WP_190931263.1">
    <property type="nucleotide sequence ID" value="NZ_JACXJA010000045.1"/>
</dbReference>
<name>A0A927H2B1_9BACL</name>
<dbReference type="SUPFAM" id="SSF51126">
    <property type="entry name" value="Pectin lyase-like"/>
    <property type="match status" value="1"/>
</dbReference>
<comment type="caution">
    <text evidence="1">The sequence shown here is derived from an EMBL/GenBank/DDBJ whole genome shotgun (WGS) entry which is preliminary data.</text>
</comment>
<organism evidence="1 2">
    <name type="scientific">Paenibacillus oceani</name>
    <dbReference type="NCBI Taxonomy" id="2772510"/>
    <lineage>
        <taxon>Bacteria</taxon>
        <taxon>Bacillati</taxon>
        <taxon>Bacillota</taxon>
        <taxon>Bacilli</taxon>
        <taxon>Bacillales</taxon>
        <taxon>Paenibacillaceae</taxon>
        <taxon>Paenibacillus</taxon>
    </lineage>
</organism>
<accession>A0A927H2B1</accession>
<evidence type="ECO:0000313" key="2">
    <source>
        <dbReference type="Proteomes" id="UP000639396"/>
    </source>
</evidence>
<protein>
    <recommendedName>
        <fullName evidence="3">Right handed beta helix domain-containing protein</fullName>
    </recommendedName>
</protein>
<evidence type="ECO:0000313" key="1">
    <source>
        <dbReference type="EMBL" id="MBD2865640.1"/>
    </source>
</evidence>
<gene>
    <name evidence="1" type="ORF">IDH45_27020</name>
</gene>
<sequence>MEDLGSDKPAWSRRKMLAALGAGAVLGMGAGVTAVSGGSVLDSVYGKKPGHRAPGAHAESVDELRTMRPEREGQIVYLEGYYALVPGIGGGLLVSVQGAYADDGGSVFQSGKPGWYWKRSGSGLVLEHFGVIPGDDPSAAAANAIRIAEAFRVTDYAMSATPNQTYIYEGDVVITSAAVMDCRKAVFKGIAGCIRIASQGCVVHAPVLDDSLRTDDRRAMLIEADHVQVVYAEFNGSGHQESCLEITGHHASVSHCKLRDASYMILATSGRGTQISGNYFTGGNSKAVLNANRTGATTIPWGDAIKLTSDTNDLANPNAAGRHDNIITDNIFDDVYRDCVDMFTDGSRTIFSHNLIRNHHWNILDIKCIYRDVPATGTSIDPGRREEAVIATGNLIHNVDNPYSNGESLFSVVHYKNPESGGKVTDYELGPRKIKIFGNLIDGVFGYVFRALDSYDVSYCDNEHVNLVNNAVYITGESGTRHIDVDRNKFQYANGKDHWGNPIQVVRRTSANCTRGSVSGNTFICSKKDGFRGAVGVVVMGNRMSANGNTGEGFDIVIDASRGTHFVCGGTNAYDCTIAVRVGQYGSTAGVRVSGTYAASCAQVVAVHTANTNKLVMADNDGIDITGTAYSDVSAIASKVVRNNNTM</sequence>